<dbReference type="EMBL" id="LDXE02000005">
    <property type="protein sequence ID" value="PBN70282.1"/>
    <property type="molecule type" value="Genomic_DNA"/>
</dbReference>
<protein>
    <submittedName>
        <fullName evidence="4">Uncharacterized protein</fullName>
    </submittedName>
</protein>
<evidence type="ECO:0000313" key="7">
    <source>
        <dbReference type="Proteomes" id="UP000233549"/>
    </source>
</evidence>
<dbReference type="EMBL" id="NPIM01000160">
    <property type="protein sequence ID" value="RVE08818.1"/>
    <property type="molecule type" value="Genomic_DNA"/>
</dbReference>
<gene>
    <name evidence="2" type="ORF">ABE91_022720</name>
    <name evidence="1" type="ORF">C3F40_05460</name>
    <name evidence="5" type="ORF">CIG67_22295</name>
    <name evidence="3" type="ORF">CWS33_19770</name>
    <name evidence="4" type="ORF">DIV22_30780</name>
</gene>
<dbReference type="Proteomes" id="UP000036331">
    <property type="component" value="Unassembled WGS sequence"/>
</dbReference>
<dbReference type="Proteomes" id="UP000288459">
    <property type="component" value="Unassembled WGS sequence"/>
</dbReference>
<evidence type="ECO:0000313" key="1">
    <source>
        <dbReference type="EMBL" id="AUY01300.1"/>
    </source>
</evidence>
<evidence type="ECO:0000313" key="4">
    <source>
        <dbReference type="EMBL" id="PZZ54624.1"/>
    </source>
</evidence>
<dbReference type="AlphaFoldDB" id="A0A1Q6AYJ4"/>
<dbReference type="EMBL" id="CP026399">
    <property type="protein sequence ID" value="AUY01300.1"/>
    <property type="molecule type" value="Genomic_DNA"/>
</dbReference>
<sequence length="60" mass="7142">MMKIHYDSCFTSIRYMQFVNVRAQRSPGRMPVYFWRHSLYTLHPSSRLCLGCVRSPESLT</sequence>
<accession>A0A236M4L4</accession>
<proteinExistence type="predicted"/>
<evidence type="ECO:0000313" key="9">
    <source>
        <dbReference type="Proteomes" id="UP000248865"/>
    </source>
</evidence>
<name>A0A1Q6AYJ4_ECOLX</name>
<reference evidence="5 10" key="3">
    <citation type="submission" date="2017-08" db="EMBL/GenBank/DDBJ databases">
        <title>Sequencing of Escherichia coli CCPM 6219.</title>
        <authorList>
            <person name="Liu S.-L."/>
            <person name="Zhou Y.-J."/>
            <person name="Zhao M.-F."/>
        </authorList>
    </citation>
    <scope>NUCLEOTIDE SEQUENCE [LARGE SCALE GENOMIC DNA]</scope>
    <source>
        <strain evidence="5 10">CCPM 6219</strain>
    </source>
</reference>
<dbReference type="Proteomes" id="UP000233549">
    <property type="component" value="Unassembled WGS sequence"/>
</dbReference>
<evidence type="ECO:0000313" key="8">
    <source>
        <dbReference type="Proteomes" id="UP000239554"/>
    </source>
</evidence>
<reference evidence="2 6" key="1">
    <citation type="journal article" date="2015" name="Genome Announc.">
        <title>Draft Genome Sequences of Human-Pathogenic Escherichia coli O26:H11 Strains Carrying the stx2 Gene Only and Circulating in France.</title>
        <authorList>
            <person name="Delannoy S."/>
            <person name="Mariani-Kurkdjian P."/>
            <person name="Bonacorsi S."/>
            <person name="Liguori S."/>
            <person name="Ison S.A."/>
            <person name="Fach P."/>
        </authorList>
    </citation>
    <scope>NUCLEOTIDE SEQUENCE [LARGE SCALE GENOMIC DNA]</scope>
    <source>
        <strain evidence="2 6">34870</strain>
    </source>
</reference>
<organism evidence="4 9">
    <name type="scientific">Escherichia coli</name>
    <dbReference type="NCBI Taxonomy" id="562"/>
    <lineage>
        <taxon>Bacteria</taxon>
        <taxon>Pseudomonadati</taxon>
        <taxon>Pseudomonadota</taxon>
        <taxon>Gammaproteobacteria</taxon>
        <taxon>Enterobacterales</taxon>
        <taxon>Enterobacteriaceae</taxon>
        <taxon>Escherichia</taxon>
    </lineage>
</organism>
<reference evidence="3 7" key="4">
    <citation type="submission" date="2017-12" db="EMBL/GenBank/DDBJ databases">
        <title>Rapid rising of carbapenem-resistant Enterobacteriaceae(CRE) and emergence of colistin resistance genemcr-1 in CRE in the hospital of Henan, China.</title>
        <authorList>
            <person name="Sun Q."/>
            <person name="Zhang R."/>
            <person name="Li Y."/>
            <person name="Shen Y."/>
            <person name="Zhang Y."/>
            <person name="Yang J."/>
            <person name="Shu L."/>
            <person name="Zhou H."/>
            <person name="Wang Y."/>
            <person name="Wang B."/>
            <person name="Shen Z."/>
        </authorList>
    </citation>
    <scope>NUCLEOTIDE SEQUENCE [LARGE SCALE GENOMIC DNA]</scope>
    <source>
        <strain evidence="3 7">3512</strain>
    </source>
</reference>
<evidence type="ECO:0000313" key="2">
    <source>
        <dbReference type="EMBL" id="PBN70282.1"/>
    </source>
</evidence>
<evidence type="ECO:0000313" key="5">
    <source>
        <dbReference type="EMBL" id="RVE08818.1"/>
    </source>
</evidence>
<evidence type="ECO:0000313" key="3">
    <source>
        <dbReference type="EMBL" id="PKD87786.1"/>
    </source>
</evidence>
<reference evidence="4 9" key="6">
    <citation type="submission" date="2018-05" db="EMBL/GenBank/DDBJ databases">
        <title>Genomic sequencing of EHEC O26 New European Clone.</title>
        <authorList>
            <person name="Karnisova L."/>
            <person name="Nunvar J."/>
            <person name="Marejkova M."/>
            <person name="Mellmann A."/>
            <person name="Drevinek P."/>
            <person name="Blahova K."/>
            <person name="Bielaszewska M."/>
        </authorList>
    </citation>
    <scope>NUCLEOTIDE SEQUENCE [LARGE SCALE GENOMIC DNA]</scope>
    <source>
        <strain evidence="4 9">14-391</strain>
    </source>
</reference>
<accession>A0A1Q6AYJ4</accession>
<reference evidence="1 8" key="5">
    <citation type="journal article" date="2018" name="MBio">
        <title>Genomic Analysis of Hospital Plumbing Reveals Diverse Reservoir of Bacterial Plasmids Conferring Carbapenem Resistance.</title>
        <authorList>
            <consortium name="NISC Comparative Sequencing Program"/>
            <person name="Weingarten R.A."/>
            <person name="Johnson R.C."/>
            <person name="Conlan S."/>
            <person name="Ramsburg A.M."/>
            <person name="Dekker J.P."/>
            <person name="Lau A.F."/>
            <person name="Khil P."/>
            <person name="Odom R.T."/>
            <person name="Deming C."/>
            <person name="Park M."/>
            <person name="Thomas P.J."/>
            <person name="Henderson D.K."/>
            <person name="Palmore T.N."/>
            <person name="Segre J.A."/>
            <person name="Frank K.M."/>
        </authorList>
    </citation>
    <scope>NUCLEOTIDE SEQUENCE [LARGE SCALE GENOMIC DNA]</scope>
    <source>
        <strain evidence="1 8">ECONIH4</strain>
    </source>
</reference>
<evidence type="ECO:0000313" key="10">
    <source>
        <dbReference type="Proteomes" id="UP000288459"/>
    </source>
</evidence>
<dbReference type="EMBL" id="QFSS01000561">
    <property type="protein sequence ID" value="PZZ54624.1"/>
    <property type="molecule type" value="Genomic_DNA"/>
</dbReference>
<evidence type="ECO:0000313" key="6">
    <source>
        <dbReference type="Proteomes" id="UP000036331"/>
    </source>
</evidence>
<dbReference type="EMBL" id="PITP01000021">
    <property type="protein sequence ID" value="PKD87786.1"/>
    <property type="molecule type" value="Genomic_DNA"/>
</dbReference>
<dbReference type="Proteomes" id="UP000239554">
    <property type="component" value="Chromosome"/>
</dbReference>
<dbReference type="Proteomes" id="UP000248865">
    <property type="component" value="Unassembled WGS sequence"/>
</dbReference>
<reference evidence="2" key="2">
    <citation type="submission" date="2017-03" db="EMBL/GenBank/DDBJ databases">
        <title>The mobilome is the main driver of stx2-positive O26:H11 Escherichia coli strains evolution.</title>
        <authorList>
            <person name="Delannoy S."/>
            <person name="Mariani-Kurkdjian P."/>
            <person name="Webb H.E."/>
            <person name="Bonacorsi S."/>
            <person name="Fach P."/>
        </authorList>
    </citation>
    <scope>NUCLEOTIDE SEQUENCE</scope>
    <source>
        <strain evidence="2">34870</strain>
    </source>
</reference>